<reference evidence="11 12" key="1">
    <citation type="submission" date="2019-08" db="EMBL/GenBank/DDBJ databases">
        <title>Arthrobacter sp. nov., isolated from plateau pika and Tibetan wild ass.</title>
        <authorList>
            <person name="Ge Y."/>
        </authorList>
    </citation>
    <scope>NUCLEOTIDE SEQUENCE [LARGE SCALE GENOMIC DNA]</scope>
    <source>
        <strain evidence="11 12">785</strain>
    </source>
</reference>
<evidence type="ECO:0000256" key="9">
    <source>
        <dbReference type="SAM" id="MobiDB-lite"/>
    </source>
</evidence>
<organism evidence="11 12">
    <name type="scientific">Arthrobacter yangruifuii</name>
    <dbReference type="NCBI Taxonomy" id="2606616"/>
    <lineage>
        <taxon>Bacteria</taxon>
        <taxon>Bacillati</taxon>
        <taxon>Actinomycetota</taxon>
        <taxon>Actinomycetes</taxon>
        <taxon>Micrococcales</taxon>
        <taxon>Micrococcaceae</taxon>
        <taxon>Arthrobacter</taxon>
    </lineage>
</organism>
<evidence type="ECO:0000256" key="6">
    <source>
        <dbReference type="ARBA" id="ARBA00022989"/>
    </source>
</evidence>
<evidence type="ECO:0000256" key="1">
    <source>
        <dbReference type="ARBA" id="ARBA00004651"/>
    </source>
</evidence>
<gene>
    <name evidence="11" type="primary">metI</name>
    <name evidence="11" type="ORF">GD627_05400</name>
</gene>
<evidence type="ECO:0000256" key="5">
    <source>
        <dbReference type="ARBA" id="ARBA00022692"/>
    </source>
</evidence>
<sequence>MTFLTGLFDNPGITKALPEAVLETLQMVGISGFFTLLIGLPLGVFLHVSAPGGLLPMKITNRIVSDIIVNITRSVPFAILMVTLIPLARLITGTSIGPVAASVSLSIATIPFFARLVENALRDVSGGKIDAALVMGSTKMQVVTKVLLREALPGLVAALTTTLVTLVGYSAMAGIVGGGGLGRLAYNYGVQRFDTQVMVVTIIIIVALVQVIQLAGDYASRRVDHRSAAGSGRRRRPATAAPDPLPAPAPAAAAREADRETDRAGV</sequence>
<keyword evidence="5 8" id="KW-0812">Transmembrane</keyword>
<evidence type="ECO:0000256" key="4">
    <source>
        <dbReference type="ARBA" id="ARBA00022475"/>
    </source>
</evidence>
<feature type="region of interest" description="Disordered" evidence="9">
    <location>
        <begin position="225"/>
        <end position="266"/>
    </location>
</feature>
<dbReference type="NCBIfam" id="NF008049">
    <property type="entry name" value="PRK10782.1"/>
    <property type="match status" value="1"/>
</dbReference>
<protein>
    <submittedName>
        <fullName evidence="11">Methionine ABC transporter permease MetI</fullName>
    </submittedName>
</protein>
<evidence type="ECO:0000256" key="8">
    <source>
        <dbReference type="RuleBase" id="RU363032"/>
    </source>
</evidence>
<feature type="transmembrane region" description="Helical" evidence="8">
    <location>
        <begin position="25"/>
        <end position="46"/>
    </location>
</feature>
<evidence type="ECO:0000313" key="11">
    <source>
        <dbReference type="EMBL" id="KAD4060472.1"/>
    </source>
</evidence>
<feature type="compositionally biased region" description="Basic and acidic residues" evidence="9">
    <location>
        <begin position="255"/>
        <end position="266"/>
    </location>
</feature>
<dbReference type="SUPFAM" id="SSF161098">
    <property type="entry name" value="MetI-like"/>
    <property type="match status" value="1"/>
</dbReference>
<dbReference type="Pfam" id="PF00528">
    <property type="entry name" value="BPD_transp_1"/>
    <property type="match status" value="1"/>
</dbReference>
<dbReference type="PANTHER" id="PTHR30450:SF1">
    <property type="entry name" value="D-METHIONINE TRANSPORT SYSTEM PERMEASE PROTEIN METI-RELATED"/>
    <property type="match status" value="1"/>
</dbReference>
<accession>A0A5N6MU91</accession>
<dbReference type="InterPro" id="IPR035906">
    <property type="entry name" value="MetI-like_sf"/>
</dbReference>
<name>A0A5N6MU91_9MICC</name>
<feature type="transmembrane region" description="Helical" evidence="8">
    <location>
        <begin position="155"/>
        <end position="177"/>
    </location>
</feature>
<comment type="similarity">
    <text evidence="2">Belongs to the binding-protein-dependent transport system permease family. CysTW subfamily.</text>
</comment>
<feature type="domain" description="ABC transmembrane type-1" evidence="10">
    <location>
        <begin position="21"/>
        <end position="215"/>
    </location>
</feature>
<dbReference type="GO" id="GO:0005886">
    <property type="term" value="C:plasma membrane"/>
    <property type="evidence" value="ECO:0007669"/>
    <property type="project" value="UniProtKB-SubCell"/>
</dbReference>
<evidence type="ECO:0000256" key="7">
    <source>
        <dbReference type="ARBA" id="ARBA00023136"/>
    </source>
</evidence>
<keyword evidence="7 8" id="KW-0472">Membrane</keyword>
<keyword evidence="12" id="KW-1185">Reference proteome</keyword>
<feature type="transmembrane region" description="Helical" evidence="8">
    <location>
        <begin position="94"/>
        <end position="114"/>
    </location>
</feature>
<comment type="caution">
    <text evidence="11">The sequence shown here is derived from an EMBL/GenBank/DDBJ whole genome shotgun (WGS) entry which is preliminary data.</text>
</comment>
<dbReference type="Gene3D" id="1.10.3720.10">
    <property type="entry name" value="MetI-like"/>
    <property type="match status" value="1"/>
</dbReference>
<feature type="transmembrane region" description="Helical" evidence="8">
    <location>
        <begin position="197"/>
        <end position="216"/>
    </location>
</feature>
<dbReference type="InterPro" id="IPR000515">
    <property type="entry name" value="MetI-like"/>
</dbReference>
<evidence type="ECO:0000256" key="3">
    <source>
        <dbReference type="ARBA" id="ARBA00022448"/>
    </source>
</evidence>
<evidence type="ECO:0000259" key="10">
    <source>
        <dbReference type="PROSITE" id="PS50928"/>
    </source>
</evidence>
<dbReference type="InterPro" id="IPR051322">
    <property type="entry name" value="AA_ABC_Transporter_Permease"/>
</dbReference>
<dbReference type="GO" id="GO:0048473">
    <property type="term" value="P:D-methionine transmembrane transport"/>
    <property type="evidence" value="ECO:0007669"/>
    <property type="project" value="TreeGrafter"/>
</dbReference>
<evidence type="ECO:0000256" key="2">
    <source>
        <dbReference type="ARBA" id="ARBA00007069"/>
    </source>
</evidence>
<keyword evidence="6 8" id="KW-1133">Transmembrane helix</keyword>
<evidence type="ECO:0000313" key="12">
    <source>
        <dbReference type="Proteomes" id="UP000326852"/>
    </source>
</evidence>
<keyword evidence="4" id="KW-1003">Cell membrane</keyword>
<proteinExistence type="inferred from homology"/>
<dbReference type="PROSITE" id="PS50928">
    <property type="entry name" value="ABC_TM1"/>
    <property type="match status" value="1"/>
</dbReference>
<comment type="subcellular location">
    <subcellularLocation>
        <location evidence="1 8">Cell membrane</location>
        <topology evidence="1 8">Multi-pass membrane protein</topology>
    </subcellularLocation>
</comment>
<dbReference type="FunFam" id="1.10.3720.10:FF:000002">
    <property type="entry name" value="D-methionine ABC transporter permease MetI"/>
    <property type="match status" value="1"/>
</dbReference>
<dbReference type="EMBL" id="VTFX01000001">
    <property type="protein sequence ID" value="KAD4060472.1"/>
    <property type="molecule type" value="Genomic_DNA"/>
</dbReference>
<feature type="transmembrane region" description="Helical" evidence="8">
    <location>
        <begin position="67"/>
        <end position="88"/>
    </location>
</feature>
<dbReference type="Proteomes" id="UP000326852">
    <property type="component" value="Unassembled WGS sequence"/>
</dbReference>
<keyword evidence="3 8" id="KW-0813">Transport</keyword>
<dbReference type="AlphaFoldDB" id="A0A5N6MU91"/>
<dbReference type="CDD" id="cd06261">
    <property type="entry name" value="TM_PBP2"/>
    <property type="match status" value="1"/>
</dbReference>
<dbReference type="PANTHER" id="PTHR30450">
    <property type="entry name" value="ABC TRANSPORTER PERMEASE"/>
    <property type="match status" value="1"/>
</dbReference>